<keyword evidence="2" id="KW-0812">Transmembrane</keyword>
<reference evidence="3 4" key="1">
    <citation type="submission" date="2019-01" db="EMBL/GenBank/DDBJ databases">
        <title>A draft genome assembly of the solar-powered sea slug Elysia chlorotica.</title>
        <authorList>
            <person name="Cai H."/>
            <person name="Li Q."/>
            <person name="Fang X."/>
            <person name="Li J."/>
            <person name="Curtis N.E."/>
            <person name="Altenburger A."/>
            <person name="Shibata T."/>
            <person name="Feng M."/>
            <person name="Maeda T."/>
            <person name="Schwartz J.A."/>
            <person name="Shigenobu S."/>
            <person name="Lundholm N."/>
            <person name="Nishiyama T."/>
            <person name="Yang H."/>
            <person name="Hasebe M."/>
            <person name="Li S."/>
            <person name="Pierce S.K."/>
            <person name="Wang J."/>
        </authorList>
    </citation>
    <scope>NUCLEOTIDE SEQUENCE [LARGE SCALE GENOMIC DNA]</scope>
    <source>
        <strain evidence="3">EC2010</strain>
        <tissue evidence="3">Whole organism of an adult</tissue>
    </source>
</reference>
<name>A0A3S1C3I3_ELYCH</name>
<proteinExistence type="predicted"/>
<evidence type="ECO:0000256" key="2">
    <source>
        <dbReference type="SAM" id="Phobius"/>
    </source>
</evidence>
<evidence type="ECO:0000313" key="4">
    <source>
        <dbReference type="Proteomes" id="UP000271974"/>
    </source>
</evidence>
<evidence type="ECO:0000256" key="1">
    <source>
        <dbReference type="SAM" id="MobiDB-lite"/>
    </source>
</evidence>
<accession>A0A3S1C3I3</accession>
<dbReference type="OrthoDB" id="10470144at2759"/>
<dbReference type="AlphaFoldDB" id="A0A3S1C3I3"/>
<keyword evidence="4" id="KW-1185">Reference proteome</keyword>
<keyword evidence="2" id="KW-0472">Membrane</keyword>
<protein>
    <submittedName>
        <fullName evidence="3">Uncharacterized protein</fullName>
    </submittedName>
</protein>
<keyword evidence="2" id="KW-1133">Transmembrane helix</keyword>
<sequence>MCSDMQNTFLQLKETLNRRVEVQIWPLIWLMTIATVIIVIVGVIQMVSDFRREMYVRRWERENIIQPLQIRAREEEEEEAKKNLGEIPQAQGAEEQQKKKCSIS</sequence>
<feature type="transmembrane region" description="Helical" evidence="2">
    <location>
        <begin position="24"/>
        <end position="48"/>
    </location>
</feature>
<organism evidence="3 4">
    <name type="scientific">Elysia chlorotica</name>
    <name type="common">Eastern emerald elysia</name>
    <name type="synonym">Sea slug</name>
    <dbReference type="NCBI Taxonomy" id="188477"/>
    <lineage>
        <taxon>Eukaryota</taxon>
        <taxon>Metazoa</taxon>
        <taxon>Spiralia</taxon>
        <taxon>Lophotrochozoa</taxon>
        <taxon>Mollusca</taxon>
        <taxon>Gastropoda</taxon>
        <taxon>Heterobranchia</taxon>
        <taxon>Euthyneura</taxon>
        <taxon>Panpulmonata</taxon>
        <taxon>Sacoglossa</taxon>
        <taxon>Placobranchoidea</taxon>
        <taxon>Plakobranchidae</taxon>
        <taxon>Elysia</taxon>
    </lineage>
</organism>
<comment type="caution">
    <text evidence="3">The sequence shown here is derived from an EMBL/GenBank/DDBJ whole genome shotgun (WGS) entry which is preliminary data.</text>
</comment>
<dbReference type="Proteomes" id="UP000271974">
    <property type="component" value="Unassembled WGS sequence"/>
</dbReference>
<evidence type="ECO:0000313" key="3">
    <source>
        <dbReference type="EMBL" id="RUS81974.1"/>
    </source>
</evidence>
<feature type="region of interest" description="Disordered" evidence="1">
    <location>
        <begin position="79"/>
        <end position="104"/>
    </location>
</feature>
<gene>
    <name evidence="3" type="ORF">EGW08_010243</name>
</gene>
<dbReference type="EMBL" id="RQTK01000310">
    <property type="protein sequence ID" value="RUS81974.1"/>
    <property type="molecule type" value="Genomic_DNA"/>
</dbReference>